<dbReference type="OrthoDB" id="3827474at2759"/>
<name>A0A4U0XMJ4_9PEZI</name>
<proteinExistence type="predicted"/>
<dbReference type="Proteomes" id="UP000309340">
    <property type="component" value="Unassembled WGS sequence"/>
</dbReference>
<dbReference type="EMBL" id="NAJQ01000135">
    <property type="protein sequence ID" value="TKA77536.1"/>
    <property type="molecule type" value="Genomic_DNA"/>
</dbReference>
<feature type="compositionally biased region" description="Low complexity" evidence="1">
    <location>
        <begin position="16"/>
        <end position="29"/>
    </location>
</feature>
<sequence length="333" mass="34890">MSSSSTPNPKQTPTKAAAPRPAAAAAAAPQEEVYWKWLPEKAFKALQQTKKEKLQDATSTKSNSNKYKPGEGRKYRHQKGPGEFLDGGGGGGGGEGKGKGKTAGSGSVMPTFTNIYEWLRFAPEDPYAVVPQRGGGRKGEEAHVTKPPRGEPSRVGVKGLEHDRVPSLGERRKAEKSLVARPSPRGGPSKAAVTATDRDRAPSTSKPHGYLRSAADRKANGDGAMPAPRVTLSRKAFDATVESWPASEESTQVTPASKAAARSLLAGVGGGGGGTPVLTFPGSRVLGTSNRSKETGKASLVVAASGSNLGAGKDFEEWVVVEDWETEISYKAK</sequence>
<feature type="compositionally biased region" description="Polar residues" evidence="1">
    <location>
        <begin position="1"/>
        <end position="14"/>
    </location>
</feature>
<gene>
    <name evidence="2" type="ORF">B0A55_02264</name>
</gene>
<evidence type="ECO:0000256" key="1">
    <source>
        <dbReference type="SAM" id="MobiDB-lite"/>
    </source>
</evidence>
<feature type="compositionally biased region" description="Basic and acidic residues" evidence="1">
    <location>
        <begin position="137"/>
        <end position="152"/>
    </location>
</feature>
<feature type="compositionally biased region" description="Gly residues" evidence="1">
    <location>
        <begin position="85"/>
        <end position="95"/>
    </location>
</feature>
<keyword evidence="3" id="KW-1185">Reference proteome</keyword>
<feature type="region of interest" description="Disordered" evidence="1">
    <location>
        <begin position="1"/>
        <end position="29"/>
    </location>
</feature>
<evidence type="ECO:0000313" key="3">
    <source>
        <dbReference type="Proteomes" id="UP000309340"/>
    </source>
</evidence>
<feature type="compositionally biased region" description="Basic and acidic residues" evidence="1">
    <location>
        <begin position="159"/>
        <end position="178"/>
    </location>
</feature>
<accession>A0A4U0XMJ4</accession>
<organism evidence="2 3">
    <name type="scientific">Friedmanniomyces simplex</name>
    <dbReference type="NCBI Taxonomy" id="329884"/>
    <lineage>
        <taxon>Eukaryota</taxon>
        <taxon>Fungi</taxon>
        <taxon>Dikarya</taxon>
        <taxon>Ascomycota</taxon>
        <taxon>Pezizomycotina</taxon>
        <taxon>Dothideomycetes</taxon>
        <taxon>Dothideomycetidae</taxon>
        <taxon>Mycosphaerellales</taxon>
        <taxon>Teratosphaeriaceae</taxon>
        <taxon>Friedmanniomyces</taxon>
    </lineage>
</organism>
<feature type="compositionally biased region" description="Polar residues" evidence="1">
    <location>
        <begin position="56"/>
        <end position="66"/>
    </location>
</feature>
<dbReference type="AlphaFoldDB" id="A0A4U0XMJ4"/>
<reference evidence="2 3" key="1">
    <citation type="submission" date="2017-03" db="EMBL/GenBank/DDBJ databases">
        <title>Genomes of endolithic fungi from Antarctica.</title>
        <authorList>
            <person name="Coleine C."/>
            <person name="Masonjones S."/>
            <person name="Stajich J.E."/>
        </authorList>
    </citation>
    <scope>NUCLEOTIDE SEQUENCE [LARGE SCALE GENOMIC DNA]</scope>
    <source>
        <strain evidence="2 3">CCFEE 5184</strain>
    </source>
</reference>
<feature type="region of interest" description="Disordered" evidence="1">
    <location>
        <begin position="48"/>
        <end position="108"/>
    </location>
</feature>
<feature type="region of interest" description="Disordered" evidence="1">
    <location>
        <begin position="127"/>
        <end position="230"/>
    </location>
</feature>
<comment type="caution">
    <text evidence="2">The sequence shown here is derived from an EMBL/GenBank/DDBJ whole genome shotgun (WGS) entry which is preliminary data.</text>
</comment>
<evidence type="ECO:0000313" key="2">
    <source>
        <dbReference type="EMBL" id="TKA77536.1"/>
    </source>
</evidence>
<protein>
    <submittedName>
        <fullName evidence="2">Uncharacterized protein</fullName>
    </submittedName>
</protein>